<dbReference type="STRING" id="578458.D8PN10"/>
<dbReference type="InterPro" id="IPR041078">
    <property type="entry name" value="Plavaka"/>
</dbReference>
<sequence>MARDVSGGVYVPFWEDLPHTDIHTAITPDVLHQIYQGVFKHLVSWCQICITPEELDRRLRTLPPSFGGRHFENGISALSQVTGTDRKHVARALLGCLVGVMPPRGIRACRGVLDFMYYAQYKSHDDASLDEMQRALDMWESNKMFFVSDVPVREHLNIPKLHSLHHYISSIRLLGTTDNYNTEMFERLHIDFAKRGWRASNKRNAFPQMVAWLERQEKVMAFERYLTAVEPERPIAVLRKKRKLPVTTVTPLSFSVAKFPDRKAQKLVSIELSHAAPGFSLRLKQLLNTLIPNPTSARRASTFTLPFDAVDVFHQFKVYPTSVDFDDDEVLSETVKATPRSREKPARFDTAIILQADTADCAGVEGTLSACIS</sequence>
<dbReference type="Pfam" id="PF18759">
    <property type="entry name" value="Plavaka"/>
    <property type="match status" value="1"/>
</dbReference>
<dbReference type="InParanoid" id="D8PN10"/>
<dbReference type="Proteomes" id="UP000007431">
    <property type="component" value="Unassembled WGS sequence"/>
</dbReference>
<accession>D8PN10</accession>
<dbReference type="OrthoDB" id="3232941at2759"/>
<gene>
    <name evidence="1" type="ORF">SCHCODRAFT_48011</name>
</gene>
<proteinExistence type="predicted"/>
<name>D8PN10_SCHCM</name>
<dbReference type="eggNOG" id="ENOG502SHSB">
    <property type="taxonomic scope" value="Eukaryota"/>
</dbReference>
<protein>
    <submittedName>
        <fullName evidence="1">Uncharacterized protein</fullName>
    </submittedName>
</protein>
<evidence type="ECO:0000313" key="2">
    <source>
        <dbReference type="Proteomes" id="UP000007431"/>
    </source>
</evidence>
<dbReference type="KEGG" id="scm:SCHCO_02574250"/>
<dbReference type="GeneID" id="9595081"/>
<keyword evidence="2" id="KW-1185">Reference proteome</keyword>
<dbReference type="AlphaFoldDB" id="D8PN10"/>
<dbReference type="HOGENOM" id="CLU_006344_0_1_1"/>
<reference evidence="1 2" key="1">
    <citation type="journal article" date="2010" name="Nat. Biotechnol.">
        <title>Genome sequence of the model mushroom Schizophyllum commune.</title>
        <authorList>
            <person name="Ohm R.A."/>
            <person name="de Jong J.F."/>
            <person name="Lugones L.G."/>
            <person name="Aerts A."/>
            <person name="Kothe E."/>
            <person name="Stajich J.E."/>
            <person name="de Vries R.P."/>
            <person name="Record E."/>
            <person name="Levasseur A."/>
            <person name="Baker S.E."/>
            <person name="Bartholomew K.A."/>
            <person name="Coutinho P.M."/>
            <person name="Erdmann S."/>
            <person name="Fowler T.J."/>
            <person name="Gathman A.C."/>
            <person name="Lombard V."/>
            <person name="Henrissat B."/>
            <person name="Knabe N."/>
            <person name="Kuees U."/>
            <person name="Lilly W.W."/>
            <person name="Lindquist E."/>
            <person name="Lucas S."/>
            <person name="Magnuson J.K."/>
            <person name="Piumi F."/>
            <person name="Raudaskoski M."/>
            <person name="Salamov A."/>
            <person name="Schmutz J."/>
            <person name="Schwarze F.W.M.R."/>
            <person name="vanKuyk P.A."/>
            <person name="Horton J.S."/>
            <person name="Grigoriev I.V."/>
            <person name="Woesten H.A.B."/>
        </authorList>
    </citation>
    <scope>NUCLEOTIDE SEQUENCE [LARGE SCALE GENOMIC DNA]</scope>
    <source>
        <strain evidence="2">H4-8 / FGSC 9210</strain>
    </source>
</reference>
<dbReference type="VEuPathDB" id="FungiDB:SCHCODRAFT_02574250"/>
<evidence type="ECO:0000313" key="1">
    <source>
        <dbReference type="EMBL" id="EFJ02860.1"/>
    </source>
</evidence>
<dbReference type="EMBL" id="GL377302">
    <property type="protein sequence ID" value="EFJ02860.1"/>
    <property type="molecule type" value="Genomic_DNA"/>
</dbReference>
<organism evidence="2">
    <name type="scientific">Schizophyllum commune (strain H4-8 / FGSC 9210)</name>
    <name type="common">Split gill fungus</name>
    <dbReference type="NCBI Taxonomy" id="578458"/>
    <lineage>
        <taxon>Eukaryota</taxon>
        <taxon>Fungi</taxon>
        <taxon>Dikarya</taxon>
        <taxon>Basidiomycota</taxon>
        <taxon>Agaricomycotina</taxon>
        <taxon>Agaricomycetes</taxon>
        <taxon>Agaricomycetidae</taxon>
        <taxon>Agaricales</taxon>
        <taxon>Schizophyllaceae</taxon>
        <taxon>Schizophyllum</taxon>
    </lineage>
</organism>
<dbReference type="OMA" id="PPRWESD"/>